<dbReference type="EMBL" id="JANCYU010000022">
    <property type="protein sequence ID" value="KAK4524222.1"/>
    <property type="molecule type" value="Genomic_DNA"/>
</dbReference>
<dbReference type="Pfam" id="PF01992">
    <property type="entry name" value="vATP-synt_AC39"/>
    <property type="match status" value="1"/>
</dbReference>
<dbReference type="InterPro" id="IPR036079">
    <property type="entry name" value="ATPase_csu/dsu_sf"/>
</dbReference>
<dbReference type="GO" id="GO:0046961">
    <property type="term" value="F:proton-transporting ATPase activity, rotational mechanism"/>
    <property type="evidence" value="ECO:0007669"/>
    <property type="project" value="InterPro"/>
</dbReference>
<dbReference type="InterPro" id="IPR016727">
    <property type="entry name" value="ATPase_V0-cplx_dsu"/>
</dbReference>
<dbReference type="Gene3D" id="1.20.1690.10">
    <property type="entry name" value="V-type ATP synthase subunit C domain"/>
    <property type="match status" value="2"/>
</dbReference>
<dbReference type="InterPro" id="IPR035067">
    <property type="entry name" value="V-type_ATPase_csu/dsu"/>
</dbReference>
<gene>
    <name evidence="7" type="ORF">GAYE_SCF02G2121</name>
</gene>
<evidence type="ECO:0000256" key="6">
    <source>
        <dbReference type="PIRNR" id="PIRNR018497"/>
    </source>
</evidence>
<comment type="similarity">
    <text evidence="1 6">Belongs to the V-ATPase V0D/AC39 subunit family.</text>
</comment>
<evidence type="ECO:0000256" key="1">
    <source>
        <dbReference type="ARBA" id="ARBA00006709"/>
    </source>
</evidence>
<evidence type="ECO:0000256" key="4">
    <source>
        <dbReference type="ARBA" id="ARBA00023065"/>
    </source>
</evidence>
<protein>
    <recommendedName>
        <fullName evidence="6">V-type proton ATPase subunit</fullName>
    </recommendedName>
</protein>
<evidence type="ECO:0000313" key="7">
    <source>
        <dbReference type="EMBL" id="KAK4524222.1"/>
    </source>
</evidence>
<reference evidence="7 8" key="1">
    <citation type="submission" date="2022-07" db="EMBL/GenBank/DDBJ databases">
        <title>Genome-wide signatures of adaptation to extreme environments.</title>
        <authorList>
            <person name="Cho C.H."/>
            <person name="Yoon H.S."/>
        </authorList>
    </citation>
    <scope>NUCLEOTIDE SEQUENCE [LARGE SCALE GENOMIC DNA]</scope>
    <source>
        <strain evidence="7 8">108.79 E11</strain>
    </source>
</reference>
<keyword evidence="3 6" id="KW-0375">Hydrogen ion transport</keyword>
<dbReference type="FunFam" id="1.10.132.50:FF:000002">
    <property type="entry name" value="V-type proton ATPase subunit"/>
    <property type="match status" value="1"/>
</dbReference>
<accession>A0AAV9IA79</accession>
<comment type="caution">
    <text evidence="7">The sequence shown here is derived from an EMBL/GenBank/DDBJ whole genome shotgun (WGS) entry which is preliminary data.</text>
</comment>
<dbReference type="GO" id="GO:0033179">
    <property type="term" value="C:proton-transporting V-type ATPase, V0 domain"/>
    <property type="evidence" value="ECO:0007669"/>
    <property type="project" value="InterPro"/>
</dbReference>
<organism evidence="7 8">
    <name type="scientific">Galdieria yellowstonensis</name>
    <dbReference type="NCBI Taxonomy" id="3028027"/>
    <lineage>
        <taxon>Eukaryota</taxon>
        <taxon>Rhodophyta</taxon>
        <taxon>Bangiophyceae</taxon>
        <taxon>Galdieriales</taxon>
        <taxon>Galdieriaceae</taxon>
        <taxon>Galdieria</taxon>
    </lineage>
</organism>
<name>A0AAV9IA79_9RHOD</name>
<dbReference type="PANTHER" id="PTHR11028">
    <property type="entry name" value="VACUOLAR ATP SYNTHASE SUBUNIT AC39"/>
    <property type="match status" value="1"/>
</dbReference>
<keyword evidence="2 6" id="KW-0813">Transport</keyword>
<dbReference type="SUPFAM" id="SSF103486">
    <property type="entry name" value="V-type ATP synthase subunit C"/>
    <property type="match status" value="1"/>
</dbReference>
<dbReference type="PIRSF" id="PIRSF018497">
    <property type="entry name" value="V-ATP_synth_D"/>
    <property type="match status" value="1"/>
</dbReference>
<comment type="function">
    <text evidence="6">Subunit of the V0 complex of vacuolar(H+)-ATPase (V-ATPase), a multisubunit enzyme composed of a peripheral complex (V1) that hydrolyzes ATP and a membrane integral complex (V0) that translocates protons. V-ATPase is responsible for acidifying and maintaining the pH of intracellular compartments and in some cell types, is targeted to the plasma membrane, where it is responsible for acidifying the extracellular environment.</text>
</comment>
<dbReference type="FunFam" id="1.20.1690.10:FF:000001">
    <property type="entry name" value="V-type proton ATPase subunit"/>
    <property type="match status" value="1"/>
</dbReference>
<dbReference type="InterPro" id="IPR002843">
    <property type="entry name" value="ATPase_V0-cplx_csu/dsu"/>
</dbReference>
<dbReference type="AlphaFoldDB" id="A0AAV9IA79"/>
<comment type="subunit">
    <text evidence="6">V-ATPase is a heteromultimeric enzyme made up of two complexes: the ATP-hydrolytic V1 complex and the proton translocation V0 complex.</text>
</comment>
<dbReference type="InterPro" id="IPR044911">
    <property type="entry name" value="V-type_ATPase_csu/dsu_dom_3"/>
</dbReference>
<keyword evidence="4 6" id="KW-0406">Ion transport</keyword>
<proteinExistence type="inferred from homology"/>
<keyword evidence="8" id="KW-1185">Reference proteome</keyword>
<dbReference type="Gene3D" id="1.10.132.50">
    <property type="entry name" value="ATP synthase (C/AC39) subunit, domain 3"/>
    <property type="match status" value="1"/>
</dbReference>
<evidence type="ECO:0000256" key="5">
    <source>
        <dbReference type="ARBA" id="ARBA00059209"/>
    </source>
</evidence>
<comment type="function">
    <text evidence="5">Subunit of the integral membrane V0 complex of vacuolar ATPase. Vacuolar ATPase is responsible for acidifying a variety of intracellular compartments in eukaryotic cells, thus providing most of the energy required for transport processes in the vacuolar system.</text>
</comment>
<dbReference type="FunFam" id="1.20.1690.10:FF:000003">
    <property type="entry name" value="V-type proton ATPase subunit"/>
    <property type="match status" value="1"/>
</dbReference>
<evidence type="ECO:0000256" key="3">
    <source>
        <dbReference type="ARBA" id="ARBA00022781"/>
    </source>
</evidence>
<sequence length="351" mass="40505">MEDIRDLVAFNVDDGYIEALVRGYKSSLLTSIDYVNLTQCETLEDVRMHLNGTEYSTVLQDEPSPLSPSVIAEKCSAKLVLDFQYIRSQSTYPLTKFLDYLTYPYMIDNLVLLVTGTLHERDIGELLEKCNPLGTFPAMSTLSIVSTPEELYREILIDTPLAPYFAECVSFDDLTERNIEIIRNVLYKAYLEDFYQFCKKIGGTTEKMMCEILQFEADRRTINITLNSLGSKLSREERENLYPSIGSLVPEGTWKLARAEDVQSVHSILESYDLFRRLLQSSADNPGKSLEDAFIEYEVQLSKKTFEQQFHYGVFYGFLKLREQEIRNILWICECISQRHRSGISNYVTIF</sequence>
<evidence type="ECO:0000313" key="8">
    <source>
        <dbReference type="Proteomes" id="UP001300502"/>
    </source>
</evidence>
<dbReference type="Proteomes" id="UP001300502">
    <property type="component" value="Unassembled WGS sequence"/>
</dbReference>
<dbReference type="GO" id="GO:0005773">
    <property type="term" value="C:vacuole"/>
    <property type="evidence" value="ECO:0007669"/>
    <property type="project" value="UniProtKB-ARBA"/>
</dbReference>
<evidence type="ECO:0000256" key="2">
    <source>
        <dbReference type="ARBA" id="ARBA00022448"/>
    </source>
</evidence>